<dbReference type="InterPro" id="IPR038071">
    <property type="entry name" value="UROD/MetE-like_sf"/>
</dbReference>
<reference evidence="16 17" key="1">
    <citation type="submission" date="2011-10" db="EMBL/GenBank/DDBJ databases">
        <authorList>
            <person name="Genoscope - CEA"/>
        </authorList>
    </citation>
    <scope>NUCLEOTIDE SEQUENCE [LARGE SCALE GENOMIC DNA]</scope>
    <source>
        <strain evidence="16 17">RCC 1105</strain>
    </source>
</reference>
<dbReference type="GO" id="GO:0006782">
    <property type="term" value="P:protoporphyrinogen IX biosynthetic process"/>
    <property type="evidence" value="ECO:0007669"/>
    <property type="project" value="UniProtKB-UniPathway"/>
</dbReference>
<organism evidence="16 17">
    <name type="scientific">Bathycoccus prasinos</name>
    <dbReference type="NCBI Taxonomy" id="41875"/>
    <lineage>
        <taxon>Eukaryota</taxon>
        <taxon>Viridiplantae</taxon>
        <taxon>Chlorophyta</taxon>
        <taxon>Mamiellophyceae</taxon>
        <taxon>Mamiellales</taxon>
        <taxon>Bathycoccaceae</taxon>
        <taxon>Bathycoccus</taxon>
    </lineage>
</organism>
<accession>K8EXW2</accession>
<comment type="subunit">
    <text evidence="5">Homodimer.</text>
</comment>
<evidence type="ECO:0000256" key="12">
    <source>
        <dbReference type="RuleBase" id="RU004169"/>
    </source>
</evidence>
<dbReference type="PANTHER" id="PTHR21091:SF167">
    <property type="entry name" value="UROPORPHYRINOGEN DECARBOXYLASE 1, CHLOROPLASTIC"/>
    <property type="match status" value="1"/>
</dbReference>
<dbReference type="HAMAP" id="MF_00218">
    <property type="entry name" value="URO_D"/>
    <property type="match status" value="1"/>
</dbReference>
<dbReference type="CDD" id="cd00717">
    <property type="entry name" value="URO-D"/>
    <property type="match status" value="1"/>
</dbReference>
<dbReference type="InterPro" id="IPR006361">
    <property type="entry name" value="Uroporphyrinogen_deCO2ase_HemE"/>
</dbReference>
<evidence type="ECO:0000259" key="14">
    <source>
        <dbReference type="PROSITE" id="PS00906"/>
    </source>
</evidence>
<comment type="function">
    <text evidence="1">Catalyzes the decarboxylation of four acetate groups of uroporphyrinogen-III to yield coproporphyrinogen-III.</text>
</comment>
<dbReference type="EC" id="4.1.1.37" evidence="6 11"/>
<evidence type="ECO:0000256" key="4">
    <source>
        <dbReference type="ARBA" id="ARBA00009935"/>
    </source>
</evidence>
<evidence type="ECO:0000256" key="8">
    <source>
        <dbReference type="ARBA" id="ARBA00023239"/>
    </source>
</evidence>
<evidence type="ECO:0000256" key="6">
    <source>
        <dbReference type="ARBA" id="ARBA00012288"/>
    </source>
</evidence>
<keyword evidence="8 11" id="KW-0456">Lyase</keyword>
<comment type="similarity">
    <text evidence="4 12">Belongs to the uroporphyrinogen decarboxylase family.</text>
</comment>
<evidence type="ECO:0000256" key="3">
    <source>
        <dbReference type="ARBA" id="ARBA00004804"/>
    </source>
</evidence>
<dbReference type="GO" id="GO:0009507">
    <property type="term" value="C:chloroplast"/>
    <property type="evidence" value="ECO:0007669"/>
    <property type="project" value="UniProtKB-SubCell"/>
</dbReference>
<dbReference type="RefSeq" id="XP_007512715.1">
    <property type="nucleotide sequence ID" value="XM_007512653.1"/>
</dbReference>
<proteinExistence type="inferred from homology"/>
<dbReference type="OrthoDB" id="339900at2759"/>
<evidence type="ECO:0000256" key="2">
    <source>
        <dbReference type="ARBA" id="ARBA00004229"/>
    </source>
</evidence>
<dbReference type="eggNOG" id="KOG2872">
    <property type="taxonomic scope" value="Eukaryota"/>
</dbReference>
<evidence type="ECO:0000256" key="7">
    <source>
        <dbReference type="ARBA" id="ARBA00022793"/>
    </source>
</evidence>
<dbReference type="FunFam" id="3.20.20.210:FF:000006">
    <property type="entry name" value="Uroporphyrinogen decarboxylase"/>
    <property type="match status" value="1"/>
</dbReference>
<feature type="domain" description="Uroporphyrinogen decarboxylase (URO-D)" evidence="15">
    <location>
        <begin position="207"/>
        <end position="223"/>
    </location>
</feature>
<keyword evidence="9 11" id="KW-0627">Porphyrin biosynthesis</keyword>
<dbReference type="GeneID" id="19015173"/>
<evidence type="ECO:0000256" key="10">
    <source>
        <dbReference type="ARBA" id="ARBA00048033"/>
    </source>
</evidence>
<feature type="domain" description="Uroporphyrinogen decarboxylase (URO-D)" evidence="14">
    <location>
        <begin position="88"/>
        <end position="97"/>
    </location>
</feature>
<dbReference type="InterPro" id="IPR000257">
    <property type="entry name" value="Uroporphyrinogen_deCOase"/>
</dbReference>
<evidence type="ECO:0000313" key="16">
    <source>
        <dbReference type="EMBL" id="CCO17315.1"/>
    </source>
</evidence>
<dbReference type="AlphaFoldDB" id="K8EXW2"/>
<evidence type="ECO:0000256" key="9">
    <source>
        <dbReference type="ARBA" id="ARBA00023244"/>
    </source>
</evidence>
<evidence type="ECO:0000313" key="17">
    <source>
        <dbReference type="Proteomes" id="UP000198341"/>
    </source>
</evidence>
<name>K8EXW2_9CHLO</name>
<feature type="compositionally biased region" description="Polar residues" evidence="13">
    <location>
        <begin position="16"/>
        <end position="26"/>
    </location>
</feature>
<feature type="region of interest" description="Disordered" evidence="13">
    <location>
        <begin position="1"/>
        <end position="87"/>
    </location>
</feature>
<dbReference type="PROSITE" id="PS00906">
    <property type="entry name" value="UROD_1"/>
    <property type="match status" value="1"/>
</dbReference>
<comment type="pathway">
    <text evidence="3 11">Porphyrin-containing compound metabolism; protoporphyrin-IX biosynthesis; coproporphyrinogen-III from 5-aminolevulinate: step 4/4.</text>
</comment>
<keyword evidence="7 11" id="KW-0210">Decarboxylase</keyword>
<dbReference type="UniPathway" id="UPA00251">
    <property type="reaction ID" value="UER00321"/>
</dbReference>
<dbReference type="KEGG" id="bpg:Bathy06g01930"/>
<dbReference type="SUPFAM" id="SSF51726">
    <property type="entry name" value="UROD/MetE-like"/>
    <property type="match status" value="1"/>
</dbReference>
<dbReference type="PANTHER" id="PTHR21091">
    <property type="entry name" value="METHYLTETRAHYDROFOLATE:HOMOCYSTEINE METHYLTRANSFERASE RELATED"/>
    <property type="match status" value="1"/>
</dbReference>
<sequence length="415" mass="45983">MFATPSAPSCSSSTSKVFLSSRSKTGWASVLKSSSSSKSIADKRTKTFRKSSSSSSSPSRVVVRASSEQPKDPLLVRAARGEKTERPPAWMMRQAGRYMKVYRDLAEKTPSFRERSETTDLIVDITLQPWRAFQPDGVILFSDILTPLPAIGIPFEIDDYKGPLLDKTIRSEEDLKMMHSMDYSKVPFIEESLKILRSEVGDTATLLGFVGAPWTLCTYIVEGQSSSTYKTIKSMAFSNPTLLKKLLSNVADCIGEYVIHQINSGAQCVQIFDSWGGQLPPHMWEEWSKPYIQQVIAKARSKYPNVPLTLYANGNGGLLERMALLDIDCIGLDWTIDMADGRKRINSVQEKAVQGNVDPVVLFASEDAVEEAVRTVCKKAGPKGHVLNLGHGVLVGTPEEKVKHFFDVSKTIKYD</sequence>
<feature type="compositionally biased region" description="Low complexity" evidence="13">
    <location>
        <begin position="1"/>
        <end position="15"/>
    </location>
</feature>
<dbReference type="NCBIfam" id="TIGR01464">
    <property type="entry name" value="hemE"/>
    <property type="match status" value="1"/>
</dbReference>
<dbReference type="Proteomes" id="UP000198341">
    <property type="component" value="Chromosome 6"/>
</dbReference>
<dbReference type="EMBL" id="FO082273">
    <property type="protein sequence ID" value="CCO17315.1"/>
    <property type="molecule type" value="Genomic_DNA"/>
</dbReference>
<evidence type="ECO:0000256" key="1">
    <source>
        <dbReference type="ARBA" id="ARBA00002448"/>
    </source>
</evidence>
<protein>
    <recommendedName>
        <fullName evidence="6 11">Uroporphyrinogen decarboxylase</fullName>
        <ecNumber evidence="6 11">4.1.1.37</ecNumber>
    </recommendedName>
</protein>
<evidence type="ECO:0000256" key="5">
    <source>
        <dbReference type="ARBA" id="ARBA00011738"/>
    </source>
</evidence>
<evidence type="ECO:0000256" key="11">
    <source>
        <dbReference type="RuleBase" id="RU000554"/>
    </source>
</evidence>
<keyword evidence="17" id="KW-1185">Reference proteome</keyword>
<evidence type="ECO:0000256" key="13">
    <source>
        <dbReference type="SAM" id="MobiDB-lite"/>
    </source>
</evidence>
<feature type="compositionally biased region" description="Low complexity" evidence="13">
    <location>
        <begin position="50"/>
        <end position="67"/>
    </location>
</feature>
<evidence type="ECO:0000259" key="15">
    <source>
        <dbReference type="PROSITE" id="PS00907"/>
    </source>
</evidence>
<dbReference type="Pfam" id="PF01208">
    <property type="entry name" value="URO-D"/>
    <property type="match status" value="1"/>
</dbReference>
<dbReference type="PROSITE" id="PS00907">
    <property type="entry name" value="UROD_2"/>
    <property type="match status" value="1"/>
</dbReference>
<dbReference type="Gene3D" id="3.20.20.210">
    <property type="match status" value="1"/>
</dbReference>
<gene>
    <name evidence="16" type="ORF">Bathy06g01930</name>
</gene>
<comment type="catalytic activity">
    <reaction evidence="10 11">
        <text>uroporphyrinogen III + 4 H(+) = coproporphyrinogen III + 4 CO2</text>
        <dbReference type="Rhea" id="RHEA:19865"/>
        <dbReference type="ChEBI" id="CHEBI:15378"/>
        <dbReference type="ChEBI" id="CHEBI:16526"/>
        <dbReference type="ChEBI" id="CHEBI:57308"/>
        <dbReference type="ChEBI" id="CHEBI:57309"/>
        <dbReference type="EC" id="4.1.1.37"/>
    </reaction>
</comment>
<dbReference type="GO" id="GO:0004853">
    <property type="term" value="F:uroporphyrinogen decarboxylase activity"/>
    <property type="evidence" value="ECO:0007669"/>
    <property type="project" value="UniProtKB-EC"/>
</dbReference>
<comment type="subcellular location">
    <subcellularLocation>
        <location evidence="2">Plastid</location>
        <location evidence="2">Chloroplast</location>
    </subcellularLocation>
</comment>
<dbReference type="STRING" id="41875.K8EXW2"/>